<dbReference type="Proteomes" id="UP000254150">
    <property type="component" value="Unassembled WGS sequence"/>
</dbReference>
<sequence>MTHPGAGAAVRHRPEPVAGGWPSPWATRRQQPAAAEIVTPVRSGTARGAPPAGTGHRHRTTAVKARPCGTGGRTPDRRRPTRRTRAATPHTGGPVVIRRGEARGGPARGPRGAQRGRHRTRLRRERVLPATAPSGADSSTKRAGGRAVIGAPGVSGGASRAGSAGCPARLAGRGPLPLCVPLAGPVGGRRPEGTEGVPRTRVREGGGGAGGGVPVQSMSRIRSISVLWVAITSSAISSTWTLLPAPSTSVAIETAPAW</sequence>
<protein>
    <submittedName>
        <fullName evidence="2">Uncharacterized protein</fullName>
    </submittedName>
</protein>
<accession>A0A380P5F4</accession>
<feature type="region of interest" description="Disordered" evidence="1">
    <location>
        <begin position="1"/>
        <end position="146"/>
    </location>
</feature>
<name>A0A380P5F4_STRGR</name>
<reference evidence="2 3" key="1">
    <citation type="submission" date="2018-06" db="EMBL/GenBank/DDBJ databases">
        <authorList>
            <consortium name="Pathogen Informatics"/>
            <person name="Doyle S."/>
        </authorList>
    </citation>
    <scope>NUCLEOTIDE SEQUENCE [LARGE SCALE GENOMIC DNA]</scope>
    <source>
        <strain evidence="2 3">NCTC7807</strain>
    </source>
</reference>
<organism evidence="2 3">
    <name type="scientific">Streptomyces griseus</name>
    <dbReference type="NCBI Taxonomy" id="1911"/>
    <lineage>
        <taxon>Bacteria</taxon>
        <taxon>Bacillati</taxon>
        <taxon>Actinomycetota</taxon>
        <taxon>Actinomycetes</taxon>
        <taxon>Kitasatosporales</taxon>
        <taxon>Streptomycetaceae</taxon>
        <taxon>Streptomyces</taxon>
    </lineage>
</organism>
<evidence type="ECO:0000313" key="3">
    <source>
        <dbReference type="Proteomes" id="UP000254150"/>
    </source>
</evidence>
<feature type="region of interest" description="Disordered" evidence="1">
    <location>
        <begin position="187"/>
        <end position="214"/>
    </location>
</feature>
<gene>
    <name evidence="2" type="ORF">NCTC7807_04527</name>
</gene>
<feature type="compositionally biased region" description="Low complexity" evidence="1">
    <location>
        <begin position="104"/>
        <end position="113"/>
    </location>
</feature>
<feature type="compositionally biased region" description="Low complexity" evidence="1">
    <location>
        <begin position="44"/>
        <end position="54"/>
    </location>
</feature>
<dbReference type="EMBL" id="UHID01000007">
    <property type="protein sequence ID" value="SUP60456.1"/>
    <property type="molecule type" value="Genomic_DNA"/>
</dbReference>
<feature type="compositionally biased region" description="Basic residues" evidence="1">
    <location>
        <begin position="114"/>
        <end position="124"/>
    </location>
</feature>
<dbReference type="AlphaFoldDB" id="A0A380P5F4"/>
<evidence type="ECO:0000256" key="1">
    <source>
        <dbReference type="SAM" id="MobiDB-lite"/>
    </source>
</evidence>
<proteinExistence type="predicted"/>
<evidence type="ECO:0000313" key="2">
    <source>
        <dbReference type="EMBL" id="SUP60456.1"/>
    </source>
</evidence>